<name>A0A0B6YYD1_9EUPU</name>
<feature type="region of interest" description="Disordered" evidence="1">
    <location>
        <begin position="59"/>
        <end position="82"/>
    </location>
</feature>
<organism evidence="2">
    <name type="scientific">Arion vulgaris</name>
    <dbReference type="NCBI Taxonomy" id="1028688"/>
    <lineage>
        <taxon>Eukaryota</taxon>
        <taxon>Metazoa</taxon>
        <taxon>Spiralia</taxon>
        <taxon>Lophotrochozoa</taxon>
        <taxon>Mollusca</taxon>
        <taxon>Gastropoda</taxon>
        <taxon>Heterobranchia</taxon>
        <taxon>Euthyneura</taxon>
        <taxon>Panpulmonata</taxon>
        <taxon>Eupulmonata</taxon>
        <taxon>Stylommatophora</taxon>
        <taxon>Helicina</taxon>
        <taxon>Arionoidea</taxon>
        <taxon>Arionidae</taxon>
        <taxon>Arion</taxon>
    </lineage>
</organism>
<evidence type="ECO:0000313" key="2">
    <source>
        <dbReference type="EMBL" id="CEK61137.1"/>
    </source>
</evidence>
<reference evidence="2" key="1">
    <citation type="submission" date="2014-12" db="EMBL/GenBank/DDBJ databases">
        <title>Insight into the proteome of Arion vulgaris.</title>
        <authorList>
            <person name="Aradska J."/>
            <person name="Bulat T."/>
            <person name="Smidak R."/>
            <person name="Sarate P."/>
            <person name="Gangsoo J."/>
            <person name="Sialana F."/>
            <person name="Bilban M."/>
            <person name="Lubec G."/>
        </authorList>
    </citation>
    <scope>NUCLEOTIDE SEQUENCE</scope>
    <source>
        <tissue evidence="2">Skin</tissue>
    </source>
</reference>
<proteinExistence type="predicted"/>
<evidence type="ECO:0000256" key="1">
    <source>
        <dbReference type="SAM" id="MobiDB-lite"/>
    </source>
</evidence>
<dbReference type="EMBL" id="HACG01014272">
    <property type="protein sequence ID" value="CEK61137.1"/>
    <property type="molecule type" value="Transcribed_RNA"/>
</dbReference>
<sequence length="82" mass="9128">MQAKAIEMQPKTATKILFNTVAEKSLIFLQQNGSQKSLNTTAEIALRLDDRELRLPLKTQETNKPGKPCLSPRMSITNKGSN</sequence>
<protein>
    <submittedName>
        <fullName evidence="2">Uncharacterized protein</fullName>
    </submittedName>
</protein>
<accession>A0A0B6YYD1</accession>
<dbReference type="AlphaFoldDB" id="A0A0B6YYD1"/>
<gene>
    <name evidence="2" type="primary">ORF41416</name>
</gene>